<reference evidence="7" key="1">
    <citation type="submission" date="2016-02" db="EMBL/GenBank/DDBJ databases">
        <title>Genome sequence of Bacillus trypoxylicola KCTC 13244(T).</title>
        <authorList>
            <person name="Jeong H."/>
            <person name="Park S.-H."/>
            <person name="Choi S.-K."/>
        </authorList>
    </citation>
    <scope>NUCLEOTIDE SEQUENCE [LARGE SCALE GENOMIC DNA]</scope>
    <source>
        <strain evidence="7">KCTC 13244</strain>
    </source>
</reference>
<feature type="transmembrane region" description="Helical" evidence="5">
    <location>
        <begin position="189"/>
        <end position="206"/>
    </location>
</feature>
<feature type="domain" description="Yip1" evidence="6">
    <location>
        <begin position="13"/>
        <end position="183"/>
    </location>
</feature>
<accession>A0A162FCG1</accession>
<evidence type="ECO:0000256" key="1">
    <source>
        <dbReference type="ARBA" id="ARBA00004141"/>
    </source>
</evidence>
<organism evidence="7 8">
    <name type="scientific">Alkalihalobacillus trypoxylicola</name>
    <dbReference type="NCBI Taxonomy" id="519424"/>
    <lineage>
        <taxon>Bacteria</taxon>
        <taxon>Bacillati</taxon>
        <taxon>Bacillota</taxon>
        <taxon>Bacilli</taxon>
        <taxon>Bacillales</taxon>
        <taxon>Bacillaceae</taxon>
        <taxon>Alkalihalobacillus</taxon>
    </lineage>
</organism>
<gene>
    <name evidence="7" type="ORF">AZF04_02795</name>
</gene>
<feature type="transmembrane region" description="Helical" evidence="5">
    <location>
        <begin position="31"/>
        <end position="49"/>
    </location>
</feature>
<evidence type="ECO:0000256" key="5">
    <source>
        <dbReference type="SAM" id="Phobius"/>
    </source>
</evidence>
<evidence type="ECO:0000313" key="7">
    <source>
        <dbReference type="EMBL" id="KYG35282.1"/>
    </source>
</evidence>
<dbReference type="InterPro" id="IPR006977">
    <property type="entry name" value="Yip1_dom"/>
</dbReference>
<dbReference type="EMBL" id="LTAO01000001">
    <property type="protein sequence ID" value="KYG35282.1"/>
    <property type="molecule type" value="Genomic_DNA"/>
</dbReference>
<keyword evidence="3 5" id="KW-1133">Transmembrane helix</keyword>
<feature type="transmembrane region" description="Helical" evidence="5">
    <location>
        <begin position="102"/>
        <end position="127"/>
    </location>
</feature>
<dbReference type="RefSeq" id="WP_061947445.1">
    <property type="nucleotide sequence ID" value="NZ_LTAO01000001.1"/>
</dbReference>
<dbReference type="GO" id="GO:0016020">
    <property type="term" value="C:membrane"/>
    <property type="evidence" value="ECO:0007669"/>
    <property type="project" value="UniProtKB-SubCell"/>
</dbReference>
<dbReference type="OrthoDB" id="359441at2"/>
<dbReference type="STRING" id="519424.AZF04_02795"/>
<feature type="transmembrane region" description="Helical" evidence="5">
    <location>
        <begin position="133"/>
        <end position="153"/>
    </location>
</feature>
<name>A0A162FCG1_9BACI</name>
<evidence type="ECO:0000256" key="3">
    <source>
        <dbReference type="ARBA" id="ARBA00022989"/>
    </source>
</evidence>
<evidence type="ECO:0000256" key="4">
    <source>
        <dbReference type="ARBA" id="ARBA00023136"/>
    </source>
</evidence>
<feature type="transmembrane region" description="Helical" evidence="5">
    <location>
        <begin position="69"/>
        <end position="90"/>
    </location>
</feature>
<dbReference type="Pfam" id="PF04893">
    <property type="entry name" value="Yip1"/>
    <property type="match status" value="1"/>
</dbReference>
<evidence type="ECO:0000259" key="6">
    <source>
        <dbReference type="Pfam" id="PF04893"/>
    </source>
</evidence>
<proteinExistence type="predicted"/>
<keyword evidence="8" id="KW-1185">Reference proteome</keyword>
<feature type="transmembrane region" description="Helical" evidence="5">
    <location>
        <begin position="165"/>
        <end position="183"/>
    </location>
</feature>
<protein>
    <recommendedName>
        <fullName evidence="6">Yip1 domain-containing protein</fullName>
    </recommendedName>
</protein>
<evidence type="ECO:0000256" key="2">
    <source>
        <dbReference type="ARBA" id="ARBA00022692"/>
    </source>
</evidence>
<comment type="caution">
    <text evidence="7">The sequence shown here is derived from an EMBL/GenBank/DDBJ whole genome shotgun (WGS) entry which is preliminary data.</text>
</comment>
<sequence length="208" mass="23851">MNVYFDSLRYSLYLIFRPFDGFWDLHNEKRGSLGAAITITVGLIITYILSRQYTAFLFNPNNIKELNILLEVVNVALPFLLWCIANWCLTTLADGEGTFKEIIIASAYALTPLIMINLPLIMISHFINLEEGAFYYFFSIISVLWAGILLLIGTMVTHQYSMKKTLFIIVAILIGMTIMIFIALLITSVIQQIFGFFYVIFLEIVFRI</sequence>
<keyword evidence="2 5" id="KW-0812">Transmembrane</keyword>
<keyword evidence="4 5" id="KW-0472">Membrane</keyword>
<comment type="subcellular location">
    <subcellularLocation>
        <location evidence="1">Membrane</location>
        <topology evidence="1">Multi-pass membrane protein</topology>
    </subcellularLocation>
</comment>
<dbReference type="AlphaFoldDB" id="A0A162FCG1"/>
<dbReference type="Proteomes" id="UP000075806">
    <property type="component" value="Unassembled WGS sequence"/>
</dbReference>
<evidence type="ECO:0000313" key="8">
    <source>
        <dbReference type="Proteomes" id="UP000075806"/>
    </source>
</evidence>